<reference evidence="1" key="1">
    <citation type="submission" date="2023-03" db="UniProtKB">
        <authorList>
            <consortium name="EnsemblPlants"/>
        </authorList>
    </citation>
    <scope>IDENTIFICATION</scope>
</reference>
<sequence length="71" mass="7975">MAKDQENATLVPIGLPKKEVLEEPVDDPLLEDKQIAFEDECEKRASSPQSKQATNTIIRRKKAMMMITTSS</sequence>
<dbReference type="Gramene" id="MELO3C021042.2.1">
    <property type="protein sequence ID" value="MELO3C021042.2.1"/>
    <property type="gene ID" value="MELO3C021042.2"/>
</dbReference>
<proteinExistence type="predicted"/>
<dbReference type="EnsemblPlants" id="MELO3C021042.2.1">
    <property type="protein sequence ID" value="MELO3C021042.2.1"/>
    <property type="gene ID" value="MELO3C021042.2"/>
</dbReference>
<dbReference type="AlphaFoldDB" id="A0A9I9DNC7"/>
<organism evidence="1">
    <name type="scientific">Cucumis melo</name>
    <name type="common">Muskmelon</name>
    <dbReference type="NCBI Taxonomy" id="3656"/>
    <lineage>
        <taxon>Eukaryota</taxon>
        <taxon>Viridiplantae</taxon>
        <taxon>Streptophyta</taxon>
        <taxon>Embryophyta</taxon>
        <taxon>Tracheophyta</taxon>
        <taxon>Spermatophyta</taxon>
        <taxon>Magnoliopsida</taxon>
        <taxon>eudicotyledons</taxon>
        <taxon>Gunneridae</taxon>
        <taxon>Pentapetalae</taxon>
        <taxon>rosids</taxon>
        <taxon>fabids</taxon>
        <taxon>Cucurbitales</taxon>
        <taxon>Cucurbitaceae</taxon>
        <taxon>Benincaseae</taxon>
        <taxon>Cucumis</taxon>
    </lineage>
</organism>
<protein>
    <submittedName>
        <fullName evidence="1">Uncharacterized protein</fullName>
    </submittedName>
</protein>
<accession>A0A9I9DNC7</accession>
<name>A0A9I9DNC7_CUCME</name>
<evidence type="ECO:0000313" key="1">
    <source>
        <dbReference type="EnsemblPlants" id="MELO3C021042.2.1"/>
    </source>
</evidence>